<proteinExistence type="predicted"/>
<dbReference type="EMBL" id="VILF01000004">
    <property type="protein sequence ID" value="MTJ44870.1"/>
    <property type="molecule type" value="Genomic_DNA"/>
</dbReference>
<name>A0ACC7S8N2_DOLFA</name>
<reference evidence="2" key="1">
    <citation type="journal article" date="2020" name="Toxins">
        <title>Phylogenomic Analysis of Secondary Metabolism in the Toxic Cyanobacterial Genera Anabaena, Dolichospermum and Aphanizomenon.</title>
        <authorList>
            <person name="Oesterholm J."/>
            <person name="Popin R.V."/>
            <person name="Fewer D.P."/>
            <person name="Sivonen K."/>
        </authorList>
    </citation>
    <scope>NUCLEOTIDE SEQUENCE [LARGE SCALE GENOMIC DNA]</scope>
    <source>
        <strain evidence="2">UHCC 0037</strain>
    </source>
</reference>
<protein>
    <submittedName>
        <fullName evidence="1">Uncharacterized protein</fullName>
    </submittedName>
</protein>
<comment type="caution">
    <text evidence="1">The sequence shown here is derived from an EMBL/GenBank/DDBJ whole genome shotgun (WGS) entry which is preliminary data.</text>
</comment>
<accession>A0ACC7S8N2</accession>
<evidence type="ECO:0000313" key="2">
    <source>
        <dbReference type="Proteomes" id="UP001517388"/>
    </source>
</evidence>
<gene>
    <name evidence="1" type="ORF">FJR39_17535</name>
</gene>
<evidence type="ECO:0000313" key="1">
    <source>
        <dbReference type="EMBL" id="MTJ44870.1"/>
    </source>
</evidence>
<sequence length="258" mass="28845">MSNINISIQTVQDILVVDSRLVAAELGILHKNFKDLIRTYQSDFEELGTLAVESAESTGGRPETFYLLNEDQAYLALTFSLNTPQVRAAKVKLVQLFRAAREAKFPNDYLSALRAFVASEEEKQQLVLKAAELNSKVVELTPKAESWTRLCDTDGTMSIAAVAKNLAIPGMGPNNLFKFLREKGFVFYDAQHCNVPKSTLVEEGYMRTAQKYDFKRDRNYSVCVCTFKGYSFIMRQLKKAGYTIPSDSPTPNAAALVI</sequence>
<keyword evidence="2" id="KW-1185">Reference proteome</keyword>
<dbReference type="Proteomes" id="UP001517388">
    <property type="component" value="Unassembled WGS sequence"/>
</dbReference>
<organism evidence="1 2">
    <name type="scientific">Dolichospermum flos-aquae UHCC 0037</name>
    <dbReference type="NCBI Taxonomy" id="2590026"/>
    <lineage>
        <taxon>Bacteria</taxon>
        <taxon>Bacillati</taxon>
        <taxon>Cyanobacteriota</taxon>
        <taxon>Cyanophyceae</taxon>
        <taxon>Nostocales</taxon>
        <taxon>Aphanizomenonaceae</taxon>
        <taxon>Dolichospermum</taxon>
    </lineage>
</organism>